<dbReference type="Proteomes" id="UP001357485">
    <property type="component" value="Unassembled WGS sequence"/>
</dbReference>
<feature type="non-terminal residue" evidence="2">
    <location>
        <position position="210"/>
    </location>
</feature>
<organism evidence="2 3">
    <name type="scientific">Cryomyces antarcticus</name>
    <dbReference type="NCBI Taxonomy" id="329879"/>
    <lineage>
        <taxon>Eukaryota</taxon>
        <taxon>Fungi</taxon>
        <taxon>Dikarya</taxon>
        <taxon>Ascomycota</taxon>
        <taxon>Pezizomycotina</taxon>
        <taxon>Dothideomycetes</taxon>
        <taxon>Dothideomycetes incertae sedis</taxon>
        <taxon>Cryomyces</taxon>
    </lineage>
</organism>
<evidence type="ECO:0000256" key="1">
    <source>
        <dbReference type="SAM" id="MobiDB-lite"/>
    </source>
</evidence>
<sequence>MVSDDQGQDALEVSEATAVSIYPHNNNSLLVVQRSAGRPTRISRRQTLMEEEIPQAQDGSRELEPEASRPIFEAHVIEPLTPHVKHTRFKNQVVSPLSNPREAPEPPMIKCIPPTPGEELEERQLVPVAQLGEEELALDYMPPRRSLSLVQRARRYSDTFIQPFFTRSHSLDYRNSARGRDGRRATSDSQRRRASVISQEPRDTNLHPFW</sequence>
<proteinExistence type="predicted"/>
<protein>
    <submittedName>
        <fullName evidence="2">Uncharacterized protein</fullName>
    </submittedName>
</protein>
<comment type="caution">
    <text evidence="2">The sequence shown here is derived from an EMBL/GenBank/DDBJ whole genome shotgun (WGS) entry which is preliminary data.</text>
</comment>
<name>A0ABR0M4E7_9PEZI</name>
<evidence type="ECO:0000313" key="3">
    <source>
        <dbReference type="Proteomes" id="UP001357485"/>
    </source>
</evidence>
<keyword evidence="3" id="KW-1185">Reference proteome</keyword>
<accession>A0ABR0M4E7</accession>
<evidence type="ECO:0000313" key="2">
    <source>
        <dbReference type="EMBL" id="KAK5280150.1"/>
    </source>
</evidence>
<feature type="region of interest" description="Disordered" evidence="1">
    <location>
        <begin position="174"/>
        <end position="210"/>
    </location>
</feature>
<gene>
    <name evidence="2" type="ORF">LTR16_007142</name>
</gene>
<dbReference type="EMBL" id="JAVRRA010001470">
    <property type="protein sequence ID" value="KAK5280150.1"/>
    <property type="molecule type" value="Genomic_DNA"/>
</dbReference>
<feature type="compositionally biased region" description="Basic and acidic residues" evidence="1">
    <location>
        <begin position="200"/>
        <end position="210"/>
    </location>
</feature>
<reference evidence="2 3" key="1">
    <citation type="submission" date="2023-08" db="EMBL/GenBank/DDBJ databases">
        <title>Black Yeasts Isolated from many extreme environments.</title>
        <authorList>
            <person name="Coleine C."/>
            <person name="Stajich J.E."/>
            <person name="Selbmann L."/>
        </authorList>
    </citation>
    <scope>NUCLEOTIDE SEQUENCE [LARGE SCALE GENOMIC DNA]</scope>
    <source>
        <strain evidence="2 3">CCFEE 536</strain>
    </source>
</reference>
<feature type="compositionally biased region" description="Basic and acidic residues" evidence="1">
    <location>
        <begin position="178"/>
        <end position="191"/>
    </location>
</feature>